<sequence>MLTTPHLPQAIHTRSDAASDKGPREINADAVATHTDPRTDRMAFAVADGVGDHLLAARAARLAASTAATAATRYGAAGALLKAQRELRAQFPESAADAVAVVAVFPPIGGEDEVCEIAWVGDCRAYRWNGNVLHQITVDHTLAEFWRAHGVTPSPKMEHMVTDSVRTAKETDIGTARISAGAGRLLLSTDGVHKSLDLAHVKTLLADGVAAGETAKALVSTARAFGSGDNATAIVVDRLML</sequence>
<dbReference type="SUPFAM" id="SSF81606">
    <property type="entry name" value="PP2C-like"/>
    <property type="match status" value="1"/>
</dbReference>
<dbReference type="InterPro" id="IPR036457">
    <property type="entry name" value="PPM-type-like_dom_sf"/>
</dbReference>
<evidence type="ECO:0000313" key="3">
    <source>
        <dbReference type="Proteomes" id="UP000199494"/>
    </source>
</evidence>
<dbReference type="Gene3D" id="3.60.40.10">
    <property type="entry name" value="PPM-type phosphatase domain"/>
    <property type="match status" value="1"/>
</dbReference>
<dbReference type="AlphaFoldDB" id="A0A222VV73"/>
<dbReference type="SMART" id="SM00332">
    <property type="entry name" value="PP2Cc"/>
    <property type="match status" value="1"/>
</dbReference>
<keyword evidence="3" id="KW-1185">Reference proteome</keyword>
<name>A0A222VV73_9PSEU</name>
<dbReference type="EMBL" id="FMZE01000007">
    <property type="protein sequence ID" value="SDD25500.1"/>
    <property type="molecule type" value="Genomic_DNA"/>
</dbReference>
<dbReference type="RefSeq" id="WP_091806677.1">
    <property type="nucleotide sequence ID" value="NZ_CP016353.1"/>
</dbReference>
<dbReference type="KEGG" id="pmad:BAY61_25770"/>
<protein>
    <submittedName>
        <fullName evidence="2">Serine/threonine protein phosphatase PrpC</fullName>
    </submittedName>
</protein>
<dbReference type="STRING" id="530584.SAMN05421630_1079"/>
<evidence type="ECO:0000313" key="2">
    <source>
        <dbReference type="EMBL" id="SDD25500.1"/>
    </source>
</evidence>
<feature type="region of interest" description="Disordered" evidence="1">
    <location>
        <begin position="1"/>
        <end position="24"/>
    </location>
</feature>
<dbReference type="InterPro" id="IPR001932">
    <property type="entry name" value="PPM-type_phosphatase-like_dom"/>
</dbReference>
<organism evidence="2 3">
    <name type="scientific">Prauserella marina</name>
    <dbReference type="NCBI Taxonomy" id="530584"/>
    <lineage>
        <taxon>Bacteria</taxon>
        <taxon>Bacillati</taxon>
        <taxon>Actinomycetota</taxon>
        <taxon>Actinomycetes</taxon>
        <taxon>Pseudonocardiales</taxon>
        <taxon>Pseudonocardiaceae</taxon>
        <taxon>Prauserella</taxon>
    </lineage>
</organism>
<dbReference type="OrthoDB" id="9801841at2"/>
<dbReference type="Proteomes" id="UP000199494">
    <property type="component" value="Unassembled WGS sequence"/>
</dbReference>
<dbReference type="SMART" id="SM00331">
    <property type="entry name" value="PP2C_SIG"/>
    <property type="match status" value="1"/>
</dbReference>
<reference evidence="2 3" key="1">
    <citation type="submission" date="2016-10" db="EMBL/GenBank/DDBJ databases">
        <authorList>
            <person name="de Groot N.N."/>
        </authorList>
    </citation>
    <scope>NUCLEOTIDE SEQUENCE [LARGE SCALE GENOMIC DNA]</scope>
    <source>
        <strain evidence="2 3">CGMCC 4.5506</strain>
    </source>
</reference>
<evidence type="ECO:0000256" key="1">
    <source>
        <dbReference type="SAM" id="MobiDB-lite"/>
    </source>
</evidence>
<dbReference type="PROSITE" id="PS51746">
    <property type="entry name" value="PPM_2"/>
    <property type="match status" value="1"/>
</dbReference>
<gene>
    <name evidence="2" type="ORF">SAMN05421630_1079</name>
</gene>
<accession>A0A222VV73</accession>
<feature type="compositionally biased region" description="Basic and acidic residues" evidence="1">
    <location>
        <begin position="13"/>
        <end position="24"/>
    </location>
</feature>
<proteinExistence type="predicted"/>